<feature type="transmembrane region" description="Helical" evidence="2">
    <location>
        <begin position="323"/>
        <end position="345"/>
    </location>
</feature>
<gene>
    <name evidence="3" type="ORF">HTEP1355_LOCUS17886</name>
</gene>
<organism evidence="3">
    <name type="scientific">Hemiselmis tepida</name>
    <dbReference type="NCBI Taxonomy" id="464990"/>
    <lineage>
        <taxon>Eukaryota</taxon>
        <taxon>Cryptophyceae</taxon>
        <taxon>Cryptomonadales</taxon>
        <taxon>Hemiselmidaceae</taxon>
        <taxon>Hemiselmis</taxon>
    </lineage>
</organism>
<reference evidence="3" key="1">
    <citation type="submission" date="2021-01" db="EMBL/GenBank/DDBJ databases">
        <authorList>
            <person name="Corre E."/>
            <person name="Pelletier E."/>
            <person name="Niang G."/>
            <person name="Scheremetjew M."/>
            <person name="Finn R."/>
            <person name="Kale V."/>
            <person name="Holt S."/>
            <person name="Cochrane G."/>
            <person name="Meng A."/>
            <person name="Brown T."/>
            <person name="Cohen L."/>
        </authorList>
    </citation>
    <scope>NUCLEOTIDE SEQUENCE</scope>
    <source>
        <strain evidence="3">CCMP443</strain>
    </source>
</reference>
<accession>A0A7S0W3K9</accession>
<name>A0A7S0W3K9_9CRYP</name>
<evidence type="ECO:0000313" key="3">
    <source>
        <dbReference type="EMBL" id="CAD8804208.1"/>
    </source>
</evidence>
<feature type="transmembrane region" description="Helical" evidence="2">
    <location>
        <begin position="113"/>
        <end position="132"/>
    </location>
</feature>
<dbReference type="PANTHER" id="PTHR33802">
    <property type="entry name" value="SI:CH211-161H7.5-RELATED"/>
    <property type="match status" value="1"/>
</dbReference>
<keyword evidence="2" id="KW-1133">Transmembrane helix</keyword>
<feature type="transmembrane region" description="Helical" evidence="2">
    <location>
        <begin position="168"/>
        <end position="188"/>
    </location>
</feature>
<feature type="region of interest" description="Disordered" evidence="1">
    <location>
        <begin position="1"/>
        <end position="25"/>
    </location>
</feature>
<keyword evidence="2" id="KW-0812">Transmembrane</keyword>
<dbReference type="PANTHER" id="PTHR33802:SF1">
    <property type="entry name" value="XK-RELATED PROTEIN"/>
    <property type="match status" value="1"/>
</dbReference>
<dbReference type="AlphaFoldDB" id="A0A7S0W3K9"/>
<sequence>MMPVIPPYGYPQPKSDVPSDVEVGRDHAEGKGVSRSIAYHSEVETVNGFPVGEAFPDGPKGVRGFGLLQIVNFVGFVLNAFLINTSSFGWYGATNTELSRKYTTFLTPKGTAFSIWGLIYITEGVFVIYQLFSSQRGTNNVFVNRIGWAWTGVNVFQIIWTMTFAQDAVWASLVFMALIWASLLTIIVRLDPGRASTLIGGTYNASERFGVTPLQWFIYYLPFQIHLGWITVAFILNTNVTLVFEKAPVETMFGVAIACLGIALSSAVFWGATRRDMVHAFVISWATHWISQHITDTSGDVPLPWGTPNDAPMVRSLSMAAGIVSVLCLIGGFVATGLAWGSYFWARCQGAQQEGGAMYSVRR</sequence>
<evidence type="ECO:0000256" key="1">
    <source>
        <dbReference type="SAM" id="MobiDB-lite"/>
    </source>
</evidence>
<feature type="transmembrane region" description="Helical" evidence="2">
    <location>
        <begin position="70"/>
        <end position="93"/>
    </location>
</feature>
<proteinExistence type="predicted"/>
<evidence type="ECO:0000256" key="2">
    <source>
        <dbReference type="SAM" id="Phobius"/>
    </source>
</evidence>
<keyword evidence="2" id="KW-0472">Membrane</keyword>
<feature type="compositionally biased region" description="Pro residues" evidence="1">
    <location>
        <begin position="1"/>
        <end position="10"/>
    </location>
</feature>
<dbReference type="EMBL" id="HBFN01030894">
    <property type="protein sequence ID" value="CAD8804208.1"/>
    <property type="molecule type" value="Transcribed_RNA"/>
</dbReference>
<protein>
    <submittedName>
        <fullName evidence="3">Uncharacterized protein</fullName>
    </submittedName>
</protein>
<feature type="transmembrane region" description="Helical" evidence="2">
    <location>
        <begin position="144"/>
        <end position="162"/>
    </location>
</feature>
<feature type="transmembrane region" description="Helical" evidence="2">
    <location>
        <begin position="251"/>
        <end position="272"/>
    </location>
</feature>
<feature type="transmembrane region" description="Helical" evidence="2">
    <location>
        <begin position="217"/>
        <end position="236"/>
    </location>
</feature>